<name>A0A8S5MSQ8_9CAUD</name>
<reference evidence="1" key="1">
    <citation type="journal article" date="2021" name="Proc. Natl. Acad. Sci. U.S.A.">
        <title>A Catalog of Tens of Thousands of Viruses from Human Metagenomes Reveals Hidden Associations with Chronic Diseases.</title>
        <authorList>
            <person name="Tisza M.J."/>
            <person name="Buck C.B."/>
        </authorList>
    </citation>
    <scope>NUCLEOTIDE SEQUENCE</scope>
    <source>
        <strain evidence="1">CtigT3</strain>
    </source>
</reference>
<organism evidence="1">
    <name type="scientific">Siphoviridae sp. ctigT3</name>
    <dbReference type="NCBI Taxonomy" id="2826434"/>
    <lineage>
        <taxon>Viruses</taxon>
        <taxon>Duplodnaviria</taxon>
        <taxon>Heunggongvirae</taxon>
        <taxon>Uroviricota</taxon>
        <taxon>Caudoviricetes</taxon>
    </lineage>
</organism>
<protein>
    <submittedName>
        <fullName evidence="1">Terminase small subunit</fullName>
    </submittedName>
</protein>
<proteinExistence type="predicted"/>
<dbReference type="EMBL" id="BK014981">
    <property type="protein sequence ID" value="DAD85365.1"/>
    <property type="molecule type" value="Genomic_DNA"/>
</dbReference>
<evidence type="ECO:0000313" key="1">
    <source>
        <dbReference type="EMBL" id="DAD85365.1"/>
    </source>
</evidence>
<dbReference type="Pfam" id="PF05119">
    <property type="entry name" value="Terminase_4"/>
    <property type="match status" value="1"/>
</dbReference>
<sequence length="197" mass="22551">MKGRKPLPTEVKELQGTLQPCRTNYQEPKVRQKIFEKAAPPETLSDEAKVHWNFVLEHEGAGWIKQCDRGMFEQYCELWAEITKSRKEKKALRAELSELRPQYEEALKFGSLDRAKVINARMEALEEKDRFLANLIVKSVQPFKSVAAELGLTPSSRSRVIALNGADTPKNQEDSELFSKEAMQKCLEFGLDYGEMN</sequence>
<dbReference type="InterPro" id="IPR006448">
    <property type="entry name" value="Phage_term_ssu_P27"/>
</dbReference>
<accession>A0A8S5MSQ8</accession>